<organism evidence="2">
    <name type="scientific">uncultured Gemmatimonadaceae bacterium</name>
    <dbReference type="NCBI Taxonomy" id="246130"/>
    <lineage>
        <taxon>Bacteria</taxon>
        <taxon>Pseudomonadati</taxon>
        <taxon>Gemmatimonadota</taxon>
        <taxon>Gemmatimonadia</taxon>
        <taxon>Gemmatimonadales</taxon>
        <taxon>Gemmatimonadaceae</taxon>
        <taxon>environmental samples</taxon>
    </lineage>
</organism>
<sequence length="152" mass="16115">MASKENEDSYYAGNQSESREGFGDDMGARVGRPDQARRAPLGDHNQEAGPSTGTSTHDLEGSILEGADTRRGTDEGASTGMGAEGAQGIHDTQAQRGTLDQEQREQAGMRGSEPLEGRGSEHKPSYGGEGGKPRTSSDQRENRDYDGSGERA</sequence>
<protein>
    <submittedName>
        <fullName evidence="2">Uncharacterized protein</fullName>
    </submittedName>
</protein>
<gene>
    <name evidence="2" type="ORF">AVDCRST_MAG11-3444</name>
</gene>
<feature type="region of interest" description="Disordered" evidence="1">
    <location>
        <begin position="1"/>
        <end position="152"/>
    </location>
</feature>
<reference evidence="2" key="1">
    <citation type="submission" date="2020-02" db="EMBL/GenBank/DDBJ databases">
        <authorList>
            <person name="Meier V. D."/>
        </authorList>
    </citation>
    <scope>NUCLEOTIDE SEQUENCE</scope>
    <source>
        <strain evidence="2">AVDCRST_MAG11</strain>
    </source>
</reference>
<feature type="compositionally biased region" description="Basic and acidic residues" evidence="1">
    <location>
        <begin position="31"/>
        <end position="46"/>
    </location>
</feature>
<name>A0A6J4M4F6_9BACT</name>
<feature type="compositionally biased region" description="Basic and acidic residues" evidence="1">
    <location>
        <begin position="99"/>
        <end position="124"/>
    </location>
</feature>
<evidence type="ECO:0000256" key="1">
    <source>
        <dbReference type="SAM" id="MobiDB-lite"/>
    </source>
</evidence>
<evidence type="ECO:0000313" key="2">
    <source>
        <dbReference type="EMBL" id="CAA9349655.1"/>
    </source>
</evidence>
<dbReference type="AlphaFoldDB" id="A0A6J4M4F6"/>
<proteinExistence type="predicted"/>
<dbReference type="EMBL" id="CADCTU010000747">
    <property type="protein sequence ID" value="CAA9349655.1"/>
    <property type="molecule type" value="Genomic_DNA"/>
</dbReference>
<feature type="compositionally biased region" description="Basic and acidic residues" evidence="1">
    <location>
        <begin position="131"/>
        <end position="152"/>
    </location>
</feature>
<accession>A0A6J4M4F6</accession>